<evidence type="ECO:0000256" key="1">
    <source>
        <dbReference type="SAM" id="Phobius"/>
    </source>
</evidence>
<evidence type="ECO:0000313" key="3">
    <source>
        <dbReference type="Proteomes" id="UP001374803"/>
    </source>
</evidence>
<feature type="transmembrane region" description="Helical" evidence="1">
    <location>
        <begin position="268"/>
        <end position="288"/>
    </location>
</feature>
<feature type="transmembrane region" description="Helical" evidence="1">
    <location>
        <begin position="95"/>
        <end position="113"/>
    </location>
</feature>
<keyword evidence="1" id="KW-0472">Membrane</keyword>
<gene>
    <name evidence="2" type="ORF">LVJ94_38210</name>
</gene>
<sequence length="509" mass="54598">MSRTHEPRIAGGALVAGVVLGCVAVSFFIMRARTGGSFVYPLDDSYIHLALAKNLADQGVYGITSHEFTPASSSIVWPLLLAALRPFSKGELGPLALNMVFAALLATVVDRGLRRDGYGASGRVLVGSAILLATPIVSNVLIGMEHTLHMLATLLLVHAAVDALAAPEATRGRGLAAMALFAMIATSARYETLFVVGILGLLALIRRRLAMAVALGVGAAVPVAGFALFSVTHGAAAFPYPVLLKRHHFGAATSLVDFAMPYVRERHLLALLVLLGLAYAGARAQPWWGRGKLMLVVAAAAMVLHTSFAKVGWLFRYESYLVLLSLVALAEPMRAAWGRFRVYALAFVLLLVPVVTRSVHSFIKTPTASYNIYEQQMQMARFVARYYPDQPIVIQDVGAIAYFSDPPVVDLIGLGSPAVARLKLAAVFHGDAIDGVVQGHKIAIVYDKMARPAWQKVGSWGIADNVVCEEPRVSFYAIDPGEGARLVASLREFAPLLPATVEQSGEYTR</sequence>
<feature type="transmembrane region" description="Helical" evidence="1">
    <location>
        <begin position="12"/>
        <end position="30"/>
    </location>
</feature>
<protein>
    <recommendedName>
        <fullName evidence="4">Glycosyltransferase RgtA/B/C/D-like domain-containing protein</fullName>
    </recommendedName>
</protein>
<accession>A0ABZ2KVL5</accession>
<name>A0ABZ2KVL5_9BACT</name>
<keyword evidence="1" id="KW-1133">Transmembrane helix</keyword>
<feature type="transmembrane region" description="Helical" evidence="1">
    <location>
        <begin position="211"/>
        <end position="238"/>
    </location>
</feature>
<feature type="transmembrane region" description="Helical" evidence="1">
    <location>
        <begin position="294"/>
        <end position="313"/>
    </location>
</feature>
<feature type="transmembrane region" description="Helical" evidence="1">
    <location>
        <begin position="343"/>
        <end position="363"/>
    </location>
</feature>
<keyword evidence="3" id="KW-1185">Reference proteome</keyword>
<reference evidence="2" key="1">
    <citation type="submission" date="2021-12" db="EMBL/GenBank/DDBJ databases">
        <title>Discovery of the Pendulisporaceae a myxobacterial family with distinct sporulation behavior and unique specialized metabolism.</title>
        <authorList>
            <person name="Garcia R."/>
            <person name="Popoff A."/>
            <person name="Bader C.D."/>
            <person name="Loehr J."/>
            <person name="Walesch S."/>
            <person name="Walt C."/>
            <person name="Boldt J."/>
            <person name="Bunk B."/>
            <person name="Haeckl F.J.F.P.J."/>
            <person name="Gunesch A.P."/>
            <person name="Birkelbach J."/>
            <person name="Nuebel U."/>
            <person name="Pietschmann T."/>
            <person name="Bach T."/>
            <person name="Mueller R."/>
        </authorList>
    </citation>
    <scope>NUCLEOTIDE SEQUENCE</scope>
    <source>
        <strain evidence="2">MSr11367</strain>
    </source>
</reference>
<dbReference type="RefSeq" id="WP_394832363.1">
    <property type="nucleotide sequence ID" value="NZ_CP089929.1"/>
</dbReference>
<feature type="transmembrane region" description="Helical" evidence="1">
    <location>
        <begin position="178"/>
        <end position="205"/>
    </location>
</feature>
<keyword evidence="1" id="KW-0812">Transmembrane</keyword>
<proteinExistence type="predicted"/>
<dbReference type="Proteomes" id="UP001374803">
    <property type="component" value="Chromosome"/>
</dbReference>
<evidence type="ECO:0008006" key="4">
    <source>
        <dbReference type="Google" id="ProtNLM"/>
    </source>
</evidence>
<organism evidence="2 3">
    <name type="scientific">Pendulispora rubella</name>
    <dbReference type="NCBI Taxonomy" id="2741070"/>
    <lineage>
        <taxon>Bacteria</taxon>
        <taxon>Pseudomonadati</taxon>
        <taxon>Myxococcota</taxon>
        <taxon>Myxococcia</taxon>
        <taxon>Myxococcales</taxon>
        <taxon>Sorangiineae</taxon>
        <taxon>Pendulisporaceae</taxon>
        <taxon>Pendulispora</taxon>
    </lineage>
</organism>
<dbReference type="EMBL" id="CP089983">
    <property type="protein sequence ID" value="WXB02734.1"/>
    <property type="molecule type" value="Genomic_DNA"/>
</dbReference>
<dbReference type="PROSITE" id="PS51257">
    <property type="entry name" value="PROKAR_LIPOPROTEIN"/>
    <property type="match status" value="1"/>
</dbReference>
<feature type="transmembrane region" description="Helical" evidence="1">
    <location>
        <begin position="125"/>
        <end position="142"/>
    </location>
</feature>
<evidence type="ECO:0000313" key="2">
    <source>
        <dbReference type="EMBL" id="WXB02734.1"/>
    </source>
</evidence>